<keyword evidence="3" id="KW-1185">Reference proteome</keyword>
<protein>
    <submittedName>
        <fullName evidence="4">Golgi SNAP receptor complex member 1</fullName>
    </submittedName>
</protein>
<sequence>MERPWRQRMADAARLRNAHGDEIGGAIQATLAASRRRRSSISSQNRASINSSGDELHNSLKALKNYMDDRTTVDSLLF</sequence>
<dbReference type="AlphaFoldDB" id="A0A183EHZ3"/>
<proteinExistence type="predicted"/>
<reference evidence="2 3" key="2">
    <citation type="submission" date="2018-11" db="EMBL/GenBank/DDBJ databases">
        <authorList>
            <consortium name="Pathogen Informatics"/>
        </authorList>
    </citation>
    <scope>NUCLEOTIDE SEQUENCE [LARGE SCALE GENOMIC DNA]</scope>
</reference>
<feature type="compositionally biased region" description="Low complexity" evidence="1">
    <location>
        <begin position="40"/>
        <end position="52"/>
    </location>
</feature>
<reference evidence="4" key="1">
    <citation type="submission" date="2016-06" db="UniProtKB">
        <authorList>
            <consortium name="WormBaseParasite"/>
        </authorList>
    </citation>
    <scope>IDENTIFICATION</scope>
</reference>
<gene>
    <name evidence="2" type="ORF">GPUH_LOCUS20583</name>
</gene>
<evidence type="ECO:0000313" key="4">
    <source>
        <dbReference type="WBParaSite" id="GPUH_0002060901-mRNA-1"/>
    </source>
</evidence>
<evidence type="ECO:0000313" key="2">
    <source>
        <dbReference type="EMBL" id="VDN36350.1"/>
    </source>
</evidence>
<feature type="region of interest" description="Disordered" evidence="1">
    <location>
        <begin position="34"/>
        <end position="54"/>
    </location>
</feature>
<evidence type="ECO:0000313" key="3">
    <source>
        <dbReference type="Proteomes" id="UP000271098"/>
    </source>
</evidence>
<evidence type="ECO:0000256" key="1">
    <source>
        <dbReference type="SAM" id="MobiDB-lite"/>
    </source>
</evidence>
<dbReference type="Proteomes" id="UP000271098">
    <property type="component" value="Unassembled WGS sequence"/>
</dbReference>
<dbReference type="OrthoDB" id="5864871at2759"/>
<name>A0A183EHZ3_9BILA</name>
<accession>A0A183EHZ3</accession>
<dbReference type="WBParaSite" id="GPUH_0002060901-mRNA-1">
    <property type="protein sequence ID" value="GPUH_0002060901-mRNA-1"/>
    <property type="gene ID" value="GPUH_0002060901"/>
</dbReference>
<dbReference type="EMBL" id="UYRT01090707">
    <property type="protein sequence ID" value="VDN36350.1"/>
    <property type="molecule type" value="Genomic_DNA"/>
</dbReference>
<organism evidence="4">
    <name type="scientific">Gongylonema pulchrum</name>
    <dbReference type="NCBI Taxonomy" id="637853"/>
    <lineage>
        <taxon>Eukaryota</taxon>
        <taxon>Metazoa</taxon>
        <taxon>Ecdysozoa</taxon>
        <taxon>Nematoda</taxon>
        <taxon>Chromadorea</taxon>
        <taxon>Rhabditida</taxon>
        <taxon>Spirurina</taxon>
        <taxon>Spiruromorpha</taxon>
        <taxon>Spiruroidea</taxon>
        <taxon>Gongylonematidae</taxon>
        <taxon>Gongylonema</taxon>
    </lineage>
</organism>